<dbReference type="Proteomes" id="UP000239504">
    <property type="component" value="Unassembled WGS sequence"/>
</dbReference>
<evidence type="ECO:0000256" key="1">
    <source>
        <dbReference type="ARBA" id="ARBA00001946"/>
    </source>
</evidence>
<dbReference type="Gene3D" id="1.10.600.10">
    <property type="entry name" value="Farnesyl Diphosphate Synthase"/>
    <property type="match status" value="1"/>
</dbReference>
<dbReference type="SUPFAM" id="SSF48576">
    <property type="entry name" value="Terpenoid synthases"/>
    <property type="match status" value="1"/>
</dbReference>
<comment type="cofactor">
    <cofactor evidence="1">
        <name>Mg(2+)</name>
        <dbReference type="ChEBI" id="CHEBI:18420"/>
    </cofactor>
</comment>
<organism evidence="8 9">
    <name type="scientific">Hyphococcus luteus</name>
    <dbReference type="NCBI Taxonomy" id="2058213"/>
    <lineage>
        <taxon>Bacteria</taxon>
        <taxon>Pseudomonadati</taxon>
        <taxon>Pseudomonadota</taxon>
        <taxon>Alphaproteobacteria</taxon>
        <taxon>Parvularculales</taxon>
        <taxon>Parvularculaceae</taxon>
        <taxon>Hyphococcus</taxon>
    </lineage>
</organism>
<dbReference type="PANTHER" id="PTHR43281:SF1">
    <property type="entry name" value="FARNESYL DIPHOSPHATE SYNTHASE"/>
    <property type="match status" value="1"/>
</dbReference>
<evidence type="ECO:0000256" key="4">
    <source>
        <dbReference type="ARBA" id="ARBA00022723"/>
    </source>
</evidence>
<dbReference type="Pfam" id="PF00348">
    <property type="entry name" value="polyprenyl_synt"/>
    <property type="match status" value="1"/>
</dbReference>
<evidence type="ECO:0000313" key="9">
    <source>
        <dbReference type="Proteomes" id="UP000239504"/>
    </source>
</evidence>
<keyword evidence="5" id="KW-0460">Magnesium</keyword>
<reference evidence="8 9" key="1">
    <citation type="submission" date="2017-12" db="EMBL/GenBank/DDBJ databases">
        <authorList>
            <person name="Hurst M.R.H."/>
        </authorList>
    </citation>
    <scope>NUCLEOTIDE SEQUENCE [LARGE SCALE GENOMIC DNA]</scope>
    <source>
        <strain evidence="8 9">SY-3-19</strain>
    </source>
</reference>
<comment type="caution">
    <text evidence="8">The sequence shown here is derived from an EMBL/GenBank/DDBJ whole genome shotgun (WGS) entry which is preliminary data.</text>
</comment>
<evidence type="ECO:0000256" key="5">
    <source>
        <dbReference type="ARBA" id="ARBA00022842"/>
    </source>
</evidence>
<evidence type="ECO:0000313" key="8">
    <source>
        <dbReference type="EMBL" id="PQA87464.1"/>
    </source>
</evidence>
<dbReference type="RefSeq" id="WP_104830281.1">
    <property type="nucleotide sequence ID" value="NZ_PJCH01000007.1"/>
</dbReference>
<evidence type="ECO:0008006" key="10">
    <source>
        <dbReference type="Google" id="ProtNLM"/>
    </source>
</evidence>
<dbReference type="PANTHER" id="PTHR43281">
    <property type="entry name" value="FARNESYL DIPHOSPHATE SYNTHASE"/>
    <property type="match status" value="1"/>
</dbReference>
<comment type="similarity">
    <text evidence="2 7">Belongs to the FPP/GGPP synthase family.</text>
</comment>
<dbReference type="SFLD" id="SFLDS00005">
    <property type="entry name" value="Isoprenoid_Synthase_Type_I"/>
    <property type="match status" value="1"/>
</dbReference>
<dbReference type="AlphaFoldDB" id="A0A2S7K4M9"/>
<accession>A0A2S7K4M9</accession>
<keyword evidence="4" id="KW-0479">Metal-binding</keyword>
<sequence length="317" mass="32884">MDGSAAPGVSPPSREFSTNQFQLLAASLRQDVDARLAELLPFKPDEPGLKGAIAHGAFSPGKRLRPIMTMLACRQCGGDAAEALDAACAVEMIHAASLIVDDLPCMDDAHLRRNGLATHVAYGEGVGILASIALVNEAFRTLAKMDGVDPQKRLIATEKLADAIGVDGLAGGQESDLARNGAAPEGGMRAIEQSHLEKTGALFSAAAGIGAVIAGARTIEIDAMEQFGSALGLAYQTFDDVIDAECDESQTGKDSGKDENRTTVVTLMGARKANMTASHWIGEAVAAAARVDCGAGAPLADLARAVEEKFKALTRKS</sequence>
<evidence type="ECO:0000256" key="7">
    <source>
        <dbReference type="RuleBase" id="RU004466"/>
    </source>
</evidence>
<dbReference type="GO" id="GO:0046872">
    <property type="term" value="F:metal ion binding"/>
    <property type="evidence" value="ECO:0007669"/>
    <property type="project" value="UniProtKB-KW"/>
</dbReference>
<dbReference type="EMBL" id="PJCH01000007">
    <property type="protein sequence ID" value="PQA87464.1"/>
    <property type="molecule type" value="Genomic_DNA"/>
</dbReference>
<keyword evidence="3 7" id="KW-0808">Transferase</keyword>
<evidence type="ECO:0000256" key="6">
    <source>
        <dbReference type="ARBA" id="ARBA00023229"/>
    </source>
</evidence>
<evidence type="ECO:0000256" key="3">
    <source>
        <dbReference type="ARBA" id="ARBA00022679"/>
    </source>
</evidence>
<dbReference type="InterPro" id="IPR008949">
    <property type="entry name" value="Isoprenoid_synthase_dom_sf"/>
</dbReference>
<dbReference type="OrthoDB" id="9805316at2"/>
<dbReference type="InterPro" id="IPR000092">
    <property type="entry name" value="Polyprenyl_synt"/>
</dbReference>
<dbReference type="GO" id="GO:0004659">
    <property type="term" value="F:prenyltransferase activity"/>
    <property type="evidence" value="ECO:0007669"/>
    <property type="project" value="InterPro"/>
</dbReference>
<dbReference type="FunFam" id="1.10.600.10:FF:000001">
    <property type="entry name" value="Geranylgeranyl diphosphate synthase"/>
    <property type="match status" value="1"/>
</dbReference>
<keyword evidence="9" id="KW-1185">Reference proteome</keyword>
<protein>
    <recommendedName>
        <fullName evidence="10">Geranylgeranyl pyrophosphate synthase</fullName>
    </recommendedName>
</protein>
<proteinExistence type="inferred from homology"/>
<dbReference type="GO" id="GO:0016114">
    <property type="term" value="P:terpenoid biosynthetic process"/>
    <property type="evidence" value="ECO:0007669"/>
    <property type="project" value="UniProtKB-ARBA"/>
</dbReference>
<evidence type="ECO:0000256" key="2">
    <source>
        <dbReference type="ARBA" id="ARBA00006706"/>
    </source>
</evidence>
<keyword evidence="6" id="KW-0414">Isoprene biosynthesis</keyword>
<gene>
    <name evidence="8" type="ORF">CW354_11705</name>
</gene>
<name>A0A2S7K4M9_9PROT</name>